<organism evidence="2 3">
    <name type="scientific">Kitasatospora acidiphila</name>
    <dbReference type="NCBI Taxonomy" id="2567942"/>
    <lineage>
        <taxon>Bacteria</taxon>
        <taxon>Bacillati</taxon>
        <taxon>Actinomycetota</taxon>
        <taxon>Actinomycetes</taxon>
        <taxon>Kitasatosporales</taxon>
        <taxon>Streptomycetaceae</taxon>
        <taxon>Kitasatospora</taxon>
    </lineage>
</organism>
<dbReference type="InterPro" id="IPR005153">
    <property type="entry name" value="MbtH-like_dom"/>
</dbReference>
<dbReference type="PANTHER" id="PTHR38444">
    <property type="entry name" value="ENTEROBACTIN BIOSYNTHESIS PROTEIN YBDZ"/>
    <property type="match status" value="1"/>
</dbReference>
<dbReference type="Pfam" id="PF03621">
    <property type="entry name" value="MbtH"/>
    <property type="match status" value="1"/>
</dbReference>
<evidence type="ECO:0000313" key="2">
    <source>
        <dbReference type="EMBL" id="TQF01539.1"/>
    </source>
</evidence>
<dbReference type="Gene3D" id="3.90.820.10">
    <property type="entry name" value="Structural Genomics, Unknown Function 30-nov-00 1gh9 Mol_id"/>
    <property type="match status" value="1"/>
</dbReference>
<dbReference type="RefSeq" id="WP_141632269.1">
    <property type="nucleotide sequence ID" value="NZ_VIGB01000003.1"/>
</dbReference>
<keyword evidence="3" id="KW-1185">Reference proteome</keyword>
<protein>
    <submittedName>
        <fullName evidence="2">MbtH family protein</fullName>
    </submittedName>
</protein>
<dbReference type="EMBL" id="VIGB01000003">
    <property type="protein sequence ID" value="TQF01539.1"/>
    <property type="molecule type" value="Genomic_DNA"/>
</dbReference>
<dbReference type="SMART" id="SM00923">
    <property type="entry name" value="MbtH"/>
    <property type="match status" value="1"/>
</dbReference>
<accession>A0A540VXQ4</accession>
<sequence>MADGHEAQFKVVVNHEEQYSLWAADRPNPPGWFDEGTAGSKQDCVKHIEQVWTDLRPRSLRDRMAAAADA</sequence>
<reference evidence="2 3" key="1">
    <citation type="submission" date="2019-06" db="EMBL/GenBank/DDBJ databases">
        <title>Description of Kitasatospora acidophila sp. nov. isolated from pine grove soil, and reclassification of Streptomyces novaecaesareae to Kitasatospora novaeceasareae comb. nov.</title>
        <authorList>
            <person name="Kim M.J."/>
        </authorList>
    </citation>
    <scope>NUCLEOTIDE SEQUENCE [LARGE SCALE GENOMIC DNA]</scope>
    <source>
        <strain evidence="2 3">MMS16-CNU292</strain>
    </source>
</reference>
<dbReference type="InterPro" id="IPR038020">
    <property type="entry name" value="MbtH-like_sf"/>
</dbReference>
<name>A0A540VXQ4_9ACTN</name>
<evidence type="ECO:0000313" key="3">
    <source>
        <dbReference type="Proteomes" id="UP000319103"/>
    </source>
</evidence>
<dbReference type="GO" id="GO:0019290">
    <property type="term" value="P:siderophore biosynthetic process"/>
    <property type="evidence" value="ECO:0007669"/>
    <property type="project" value="TreeGrafter"/>
</dbReference>
<comment type="caution">
    <text evidence="2">The sequence shown here is derived from an EMBL/GenBank/DDBJ whole genome shotgun (WGS) entry which is preliminary data.</text>
</comment>
<dbReference type="GO" id="GO:0005829">
    <property type="term" value="C:cytosol"/>
    <property type="evidence" value="ECO:0007669"/>
    <property type="project" value="TreeGrafter"/>
</dbReference>
<dbReference type="Proteomes" id="UP000319103">
    <property type="component" value="Unassembled WGS sequence"/>
</dbReference>
<proteinExistence type="predicted"/>
<evidence type="ECO:0000259" key="1">
    <source>
        <dbReference type="SMART" id="SM00923"/>
    </source>
</evidence>
<feature type="domain" description="MbtH-like" evidence="1">
    <location>
        <begin position="2"/>
        <end position="50"/>
    </location>
</feature>
<dbReference type="InterPro" id="IPR037407">
    <property type="entry name" value="MLP_fam"/>
</dbReference>
<gene>
    <name evidence="2" type="ORF">E6W39_03885</name>
</gene>
<dbReference type="OrthoDB" id="7584480at2"/>
<dbReference type="AlphaFoldDB" id="A0A540VXQ4"/>
<dbReference type="PANTHER" id="PTHR38444:SF1">
    <property type="entry name" value="ENTEROBACTIN BIOSYNTHESIS PROTEIN YBDZ"/>
    <property type="match status" value="1"/>
</dbReference>
<dbReference type="SUPFAM" id="SSF160582">
    <property type="entry name" value="MbtH-like"/>
    <property type="match status" value="1"/>
</dbReference>